<name>Q2RSQ1_RHORT</name>
<keyword evidence="2" id="KW-1185">Reference proteome</keyword>
<dbReference type="HOGENOM" id="CLU_148534_0_0_5"/>
<dbReference type="RefSeq" id="WP_011389797.1">
    <property type="nucleotide sequence ID" value="NC_007643.1"/>
</dbReference>
<dbReference type="STRING" id="269796.Rru_A2044"/>
<reference evidence="1 2" key="1">
    <citation type="journal article" date="2011" name="Stand. Genomic Sci.">
        <title>Complete genome sequence of Rhodospirillum rubrum type strain (S1).</title>
        <authorList>
            <person name="Munk A.C."/>
            <person name="Copeland A."/>
            <person name="Lucas S."/>
            <person name="Lapidus A."/>
            <person name="Del Rio T.G."/>
            <person name="Barry K."/>
            <person name="Detter J.C."/>
            <person name="Hammon N."/>
            <person name="Israni S."/>
            <person name="Pitluck S."/>
            <person name="Brettin T."/>
            <person name="Bruce D."/>
            <person name="Han C."/>
            <person name="Tapia R."/>
            <person name="Gilna P."/>
            <person name="Schmutz J."/>
            <person name="Larimer F."/>
            <person name="Land M."/>
            <person name="Kyrpides N.C."/>
            <person name="Mavromatis K."/>
            <person name="Richardson P."/>
            <person name="Rohde M."/>
            <person name="Goker M."/>
            <person name="Klenk H.P."/>
            <person name="Zhang Y."/>
            <person name="Roberts G.P."/>
            <person name="Reslewic S."/>
            <person name="Schwartz D.C."/>
        </authorList>
    </citation>
    <scope>NUCLEOTIDE SEQUENCE [LARGE SCALE GENOMIC DNA]</scope>
    <source>
        <strain evidence="2">ATCC 11170 / ATH 1.1.1 / DSM 467 / LMG 4362 / NCIMB 8255 / S1</strain>
    </source>
</reference>
<evidence type="ECO:0000313" key="1">
    <source>
        <dbReference type="EMBL" id="ABC22844.1"/>
    </source>
</evidence>
<proteinExistence type="predicted"/>
<accession>Q2RSQ1</accession>
<gene>
    <name evidence="1" type="ordered locus">Rru_A2044</name>
</gene>
<protein>
    <submittedName>
        <fullName evidence="1">Uncharacterized protein</fullName>
    </submittedName>
</protein>
<dbReference type="KEGG" id="rru:Rru_A2044"/>
<dbReference type="EnsemblBacteria" id="ABC22844">
    <property type="protein sequence ID" value="ABC22844"/>
    <property type="gene ID" value="Rru_A2044"/>
</dbReference>
<sequence length="144" mass="16423">MTGGKRQGNRPDRRIADRSFLQDAEKTRLLNDLVYVGSSLHKLRPGDYGLVPPSNPRPSKSACDEVRSILISEAALLFRRGLEKGMVSVFPQGGMPKYVWAVDDGGEVYEAKTKPGQESRYHGYRIGEDEQPWREYVLRAWRER</sequence>
<evidence type="ECO:0000313" key="2">
    <source>
        <dbReference type="Proteomes" id="UP000001929"/>
    </source>
</evidence>
<dbReference type="PATRIC" id="fig|269796.9.peg.2133"/>
<dbReference type="EMBL" id="CP000230">
    <property type="protein sequence ID" value="ABC22844.1"/>
    <property type="molecule type" value="Genomic_DNA"/>
</dbReference>
<dbReference type="Proteomes" id="UP000001929">
    <property type="component" value="Chromosome"/>
</dbReference>
<organism evidence="1 2">
    <name type="scientific">Rhodospirillum rubrum (strain ATCC 11170 / ATH 1.1.1 / DSM 467 / LMG 4362 / NCIMB 8255 / S1)</name>
    <dbReference type="NCBI Taxonomy" id="269796"/>
    <lineage>
        <taxon>Bacteria</taxon>
        <taxon>Pseudomonadati</taxon>
        <taxon>Pseudomonadota</taxon>
        <taxon>Alphaproteobacteria</taxon>
        <taxon>Rhodospirillales</taxon>
        <taxon>Rhodospirillaceae</taxon>
        <taxon>Rhodospirillum</taxon>
    </lineage>
</organism>
<dbReference type="AlphaFoldDB" id="Q2RSQ1"/>
<dbReference type="eggNOG" id="ENOG5032VHN">
    <property type="taxonomic scope" value="Bacteria"/>
</dbReference>